<name>A0A1J4V4Y3_9BACT</name>
<dbReference type="EC" id="2.8.1.7" evidence="3 8"/>
<dbReference type="InterPro" id="IPR020578">
    <property type="entry name" value="Aminotrans_V_PyrdxlP_BS"/>
</dbReference>
<comment type="similarity">
    <text evidence="2 8">Belongs to the class-V pyridoxal-phosphate-dependent aminotransferase family. Csd subfamily.</text>
</comment>
<dbReference type="InterPro" id="IPR015421">
    <property type="entry name" value="PyrdxlP-dep_Trfase_major"/>
</dbReference>
<comment type="cofactor">
    <cofactor evidence="1 7">
        <name>pyridoxal 5'-phosphate</name>
        <dbReference type="ChEBI" id="CHEBI:597326"/>
    </cofactor>
</comment>
<evidence type="ECO:0000256" key="4">
    <source>
        <dbReference type="ARBA" id="ARBA00022679"/>
    </source>
</evidence>
<keyword evidence="4 8" id="KW-0808">Transferase</keyword>
<accession>A0A1J4V4Y3</accession>
<dbReference type="GO" id="GO:0030170">
    <property type="term" value="F:pyridoxal phosphate binding"/>
    <property type="evidence" value="ECO:0007669"/>
    <property type="project" value="UniProtKB-UniRule"/>
</dbReference>
<evidence type="ECO:0000313" key="11">
    <source>
        <dbReference type="Proteomes" id="UP000181992"/>
    </source>
</evidence>
<evidence type="ECO:0000256" key="2">
    <source>
        <dbReference type="ARBA" id="ARBA00010447"/>
    </source>
</evidence>
<dbReference type="InterPro" id="IPR010970">
    <property type="entry name" value="Cys_dSase_SufS"/>
</dbReference>
<dbReference type="PIRSF" id="PIRSF005572">
    <property type="entry name" value="NifS"/>
    <property type="match status" value="1"/>
</dbReference>
<dbReference type="InterPro" id="IPR000192">
    <property type="entry name" value="Aminotrans_V_dom"/>
</dbReference>
<dbReference type="PROSITE" id="PS00595">
    <property type="entry name" value="AA_TRANSFER_CLASS_5"/>
    <property type="match status" value="1"/>
</dbReference>
<evidence type="ECO:0000256" key="7">
    <source>
        <dbReference type="RuleBase" id="RU004504"/>
    </source>
</evidence>
<evidence type="ECO:0000256" key="6">
    <source>
        <dbReference type="ARBA" id="ARBA00050776"/>
    </source>
</evidence>
<dbReference type="GO" id="GO:0006534">
    <property type="term" value="P:cysteine metabolic process"/>
    <property type="evidence" value="ECO:0007669"/>
    <property type="project" value="UniProtKB-UniRule"/>
</dbReference>
<sequence>MQFNAQTIKQDFPLFNNAPDLVYLDSAATSQTPQAVLDAMNAYYTTFRANVHRGLYKESETASEAYEVARTKVARFIGAKNPQEIIFTAGATASSNMLIAMLNHSGRLNGGDEMVTTIMEHHASLIPLQEVAERHGLVLKHVPLKKNSVTLDYEEAERLIVSRVKLVSVILASNVTGTINDVARIAEMAHRVGALVICDATAAAGHLPLDVEKLGVDFLYFSGHKMCGPTGVGVLWGKEEILDTLEPGFYGGGIVDEVTPEKATWRGIPERFEAGTPNIAGVIGLGVAVDYLETIEVSELKKYSKILVQKAITQLSEISGVTVYAAPHEQNVGTVSFTVEGIHSHDIAEILGREHIAVRVGHHCAMPLATALGVNATTRASFYLYNTEKDISLLVQGIRKAKEVFGE</sequence>
<evidence type="ECO:0000256" key="8">
    <source>
        <dbReference type="RuleBase" id="RU004506"/>
    </source>
</evidence>
<dbReference type="Proteomes" id="UP000181992">
    <property type="component" value="Unassembled WGS sequence"/>
</dbReference>
<proteinExistence type="inferred from homology"/>
<gene>
    <name evidence="10" type="ORF">AUJ77_00990</name>
</gene>
<dbReference type="AlphaFoldDB" id="A0A1J4V4Y3"/>
<comment type="catalytic activity">
    <reaction evidence="6 8">
        <text>(sulfur carrier)-H + L-cysteine = (sulfur carrier)-SH + L-alanine</text>
        <dbReference type="Rhea" id="RHEA:43892"/>
        <dbReference type="Rhea" id="RHEA-COMP:14737"/>
        <dbReference type="Rhea" id="RHEA-COMP:14739"/>
        <dbReference type="ChEBI" id="CHEBI:29917"/>
        <dbReference type="ChEBI" id="CHEBI:35235"/>
        <dbReference type="ChEBI" id="CHEBI:57972"/>
        <dbReference type="ChEBI" id="CHEBI:64428"/>
        <dbReference type="EC" id="2.8.1.7"/>
    </reaction>
</comment>
<dbReference type="InterPro" id="IPR015422">
    <property type="entry name" value="PyrdxlP-dep_Trfase_small"/>
</dbReference>
<comment type="function">
    <text evidence="8">Catalyzes the removal of elemental sulfur and selenium atoms from L-cysteine, L-cystine, L-selenocysteine, and L-selenocystine to produce L-alanine.</text>
</comment>
<dbReference type="InterPro" id="IPR016454">
    <property type="entry name" value="Cysteine_dSase"/>
</dbReference>
<evidence type="ECO:0000256" key="1">
    <source>
        <dbReference type="ARBA" id="ARBA00001933"/>
    </source>
</evidence>
<comment type="caution">
    <text evidence="10">The sequence shown here is derived from an EMBL/GenBank/DDBJ whole genome shotgun (WGS) entry which is preliminary data.</text>
</comment>
<evidence type="ECO:0000256" key="3">
    <source>
        <dbReference type="ARBA" id="ARBA00012239"/>
    </source>
</evidence>
<dbReference type="Pfam" id="PF00266">
    <property type="entry name" value="Aminotran_5"/>
    <property type="match status" value="1"/>
</dbReference>
<dbReference type="STRING" id="1805281.AUJ77_00990"/>
<reference evidence="10 11" key="1">
    <citation type="journal article" date="2016" name="Environ. Microbiol.">
        <title>Genomic resolution of a cold subsurface aquifer community provides metabolic insights for novel microbes adapted to high CO concentrations.</title>
        <authorList>
            <person name="Probst A.J."/>
            <person name="Castelle C.J."/>
            <person name="Singh A."/>
            <person name="Brown C.T."/>
            <person name="Anantharaman K."/>
            <person name="Sharon I."/>
            <person name="Hug L.A."/>
            <person name="Burstein D."/>
            <person name="Emerson J.B."/>
            <person name="Thomas B.C."/>
            <person name="Banfield J.F."/>
        </authorList>
    </citation>
    <scope>NUCLEOTIDE SEQUENCE [LARGE SCALE GENOMIC DNA]</scope>
    <source>
        <strain evidence="10">CG1_02_43_90</strain>
    </source>
</reference>
<dbReference type="CDD" id="cd06453">
    <property type="entry name" value="SufS_like"/>
    <property type="match status" value="1"/>
</dbReference>
<organism evidence="10 11">
    <name type="scientific">Candidatus Nomurabacteria bacterium CG1_02_43_90</name>
    <dbReference type="NCBI Taxonomy" id="1805281"/>
    <lineage>
        <taxon>Bacteria</taxon>
        <taxon>Candidatus Nomuraibacteriota</taxon>
    </lineage>
</organism>
<dbReference type="SUPFAM" id="SSF53383">
    <property type="entry name" value="PLP-dependent transferases"/>
    <property type="match status" value="1"/>
</dbReference>
<dbReference type="PANTHER" id="PTHR43586">
    <property type="entry name" value="CYSTEINE DESULFURASE"/>
    <property type="match status" value="1"/>
</dbReference>
<evidence type="ECO:0000313" key="10">
    <source>
        <dbReference type="EMBL" id="OIO31059.1"/>
    </source>
</evidence>
<dbReference type="GO" id="GO:0031071">
    <property type="term" value="F:cysteine desulfurase activity"/>
    <property type="evidence" value="ECO:0007669"/>
    <property type="project" value="UniProtKB-UniRule"/>
</dbReference>
<protein>
    <recommendedName>
        <fullName evidence="3 8">Cysteine desulfurase</fullName>
        <ecNumber evidence="3 8">2.8.1.7</ecNumber>
    </recommendedName>
</protein>
<dbReference type="PANTHER" id="PTHR43586:SF8">
    <property type="entry name" value="CYSTEINE DESULFURASE 1, CHLOROPLASTIC"/>
    <property type="match status" value="1"/>
</dbReference>
<dbReference type="Gene3D" id="3.40.640.10">
    <property type="entry name" value="Type I PLP-dependent aspartate aminotransferase-like (Major domain)"/>
    <property type="match status" value="1"/>
</dbReference>
<dbReference type="InterPro" id="IPR015424">
    <property type="entry name" value="PyrdxlP-dep_Trfase"/>
</dbReference>
<feature type="domain" description="Aminotransferase class V" evidence="9">
    <location>
        <begin position="22"/>
        <end position="394"/>
    </location>
</feature>
<evidence type="ECO:0000259" key="9">
    <source>
        <dbReference type="Pfam" id="PF00266"/>
    </source>
</evidence>
<dbReference type="NCBIfam" id="TIGR01979">
    <property type="entry name" value="sufS"/>
    <property type="match status" value="1"/>
</dbReference>
<dbReference type="EMBL" id="MNVN01000009">
    <property type="protein sequence ID" value="OIO31059.1"/>
    <property type="molecule type" value="Genomic_DNA"/>
</dbReference>
<keyword evidence="5 8" id="KW-0663">Pyridoxal phosphate</keyword>
<evidence type="ECO:0000256" key="5">
    <source>
        <dbReference type="ARBA" id="ARBA00022898"/>
    </source>
</evidence>
<dbReference type="Gene3D" id="3.90.1150.10">
    <property type="entry name" value="Aspartate Aminotransferase, domain 1"/>
    <property type="match status" value="1"/>
</dbReference>